<evidence type="ECO:0000313" key="2">
    <source>
        <dbReference type="Proteomes" id="UP000800097"/>
    </source>
</evidence>
<dbReference type="AlphaFoldDB" id="A0A6A6JR21"/>
<keyword evidence="2" id="KW-1185">Reference proteome</keyword>
<sequence>MSLWDWDLRLRLERDCDDVMWCSNVWCRGPQRAPPGQRTLLLLIDLSWSRPIYRSSIDPVFLSCLCPPASFLGVVEIDVKWDNRLNFNCAFGESRKATSSSSNDL</sequence>
<dbReference type="EMBL" id="ML986487">
    <property type="protein sequence ID" value="KAF2278715.1"/>
    <property type="molecule type" value="Genomic_DNA"/>
</dbReference>
<name>A0A6A6JR21_WESOR</name>
<accession>A0A6A6JR21</accession>
<dbReference type="RefSeq" id="XP_033656254.1">
    <property type="nucleotide sequence ID" value="XM_033793837.1"/>
</dbReference>
<evidence type="ECO:0000313" key="1">
    <source>
        <dbReference type="EMBL" id="KAF2278715.1"/>
    </source>
</evidence>
<gene>
    <name evidence="1" type="ORF">EI97DRAFT_217224</name>
</gene>
<dbReference type="GeneID" id="54547012"/>
<organism evidence="1 2">
    <name type="scientific">Westerdykella ornata</name>
    <dbReference type="NCBI Taxonomy" id="318751"/>
    <lineage>
        <taxon>Eukaryota</taxon>
        <taxon>Fungi</taxon>
        <taxon>Dikarya</taxon>
        <taxon>Ascomycota</taxon>
        <taxon>Pezizomycotina</taxon>
        <taxon>Dothideomycetes</taxon>
        <taxon>Pleosporomycetidae</taxon>
        <taxon>Pleosporales</taxon>
        <taxon>Sporormiaceae</taxon>
        <taxon>Westerdykella</taxon>
    </lineage>
</organism>
<reference evidence="1" key="1">
    <citation type="journal article" date="2020" name="Stud. Mycol.">
        <title>101 Dothideomycetes genomes: a test case for predicting lifestyles and emergence of pathogens.</title>
        <authorList>
            <person name="Haridas S."/>
            <person name="Albert R."/>
            <person name="Binder M."/>
            <person name="Bloem J."/>
            <person name="Labutti K."/>
            <person name="Salamov A."/>
            <person name="Andreopoulos B."/>
            <person name="Baker S."/>
            <person name="Barry K."/>
            <person name="Bills G."/>
            <person name="Bluhm B."/>
            <person name="Cannon C."/>
            <person name="Castanera R."/>
            <person name="Culley D."/>
            <person name="Daum C."/>
            <person name="Ezra D."/>
            <person name="Gonzalez J."/>
            <person name="Henrissat B."/>
            <person name="Kuo A."/>
            <person name="Liang C."/>
            <person name="Lipzen A."/>
            <person name="Lutzoni F."/>
            <person name="Magnuson J."/>
            <person name="Mondo S."/>
            <person name="Nolan M."/>
            <person name="Ohm R."/>
            <person name="Pangilinan J."/>
            <person name="Park H.-J."/>
            <person name="Ramirez L."/>
            <person name="Alfaro M."/>
            <person name="Sun H."/>
            <person name="Tritt A."/>
            <person name="Yoshinaga Y."/>
            <person name="Zwiers L.-H."/>
            <person name="Turgeon B."/>
            <person name="Goodwin S."/>
            <person name="Spatafora J."/>
            <person name="Crous P."/>
            <person name="Grigoriev I."/>
        </authorList>
    </citation>
    <scope>NUCLEOTIDE SEQUENCE</scope>
    <source>
        <strain evidence="1">CBS 379.55</strain>
    </source>
</reference>
<proteinExistence type="predicted"/>
<protein>
    <submittedName>
        <fullName evidence="1">Uncharacterized protein</fullName>
    </submittedName>
</protein>
<dbReference type="Proteomes" id="UP000800097">
    <property type="component" value="Unassembled WGS sequence"/>
</dbReference>